<sequence length="60" mass="6699">MPMTQRQMVRLLMKNGWFKTGGGKGSHIKMAKAGKRPITVPHGELRQPTENAIRKQAGIE</sequence>
<comment type="similarity">
    <text evidence="1">Belongs to the HicA mRNA interferase family.</text>
</comment>
<proteinExistence type="inferred from homology"/>
<dbReference type="Gene3D" id="3.30.920.30">
    <property type="entry name" value="Hypothetical protein"/>
    <property type="match status" value="1"/>
</dbReference>
<keyword evidence="9" id="KW-1185">Reference proteome</keyword>
<evidence type="ECO:0000313" key="8">
    <source>
        <dbReference type="EMBL" id="WDF82308.1"/>
    </source>
</evidence>
<keyword evidence="3" id="KW-0540">Nuclease</keyword>
<keyword evidence="6" id="KW-0694">RNA-binding</keyword>
<keyword evidence="2" id="KW-1277">Toxin-antitoxin system</keyword>
<protein>
    <submittedName>
        <fullName evidence="8">Type II toxin-antitoxin system HicA family toxin</fullName>
    </submittedName>
</protein>
<evidence type="ECO:0000256" key="2">
    <source>
        <dbReference type="ARBA" id="ARBA00022649"/>
    </source>
</evidence>
<name>A0ABY7WQ38_9LACO</name>
<dbReference type="RefSeq" id="WP_274259674.1">
    <property type="nucleotide sequence ID" value="NZ_CP117884.1"/>
</dbReference>
<dbReference type="SUPFAM" id="SSF54786">
    <property type="entry name" value="YcfA/nrd intein domain"/>
    <property type="match status" value="1"/>
</dbReference>
<gene>
    <name evidence="8" type="ORF">PQ472_10500</name>
</gene>
<keyword evidence="5" id="KW-0378">Hydrolase</keyword>
<evidence type="ECO:0000256" key="6">
    <source>
        <dbReference type="ARBA" id="ARBA00022884"/>
    </source>
</evidence>
<keyword evidence="7" id="KW-0346">Stress response</keyword>
<dbReference type="EMBL" id="CP117884">
    <property type="protein sequence ID" value="WDF82308.1"/>
    <property type="molecule type" value="Genomic_DNA"/>
</dbReference>
<evidence type="ECO:0000256" key="5">
    <source>
        <dbReference type="ARBA" id="ARBA00022801"/>
    </source>
</evidence>
<evidence type="ECO:0000256" key="7">
    <source>
        <dbReference type="ARBA" id="ARBA00023016"/>
    </source>
</evidence>
<accession>A0ABY7WQ38</accession>
<evidence type="ECO:0000256" key="4">
    <source>
        <dbReference type="ARBA" id="ARBA00022759"/>
    </source>
</evidence>
<reference evidence="8 9" key="1">
    <citation type="submission" date="2023-02" db="EMBL/GenBank/DDBJ databases">
        <title>Genome sequence of Lacticaseibacillus sp. KACC 23028.</title>
        <authorList>
            <person name="Kim S."/>
            <person name="Heo J."/>
            <person name="Kwon S.-W."/>
        </authorList>
    </citation>
    <scope>NUCLEOTIDE SEQUENCE [LARGE SCALE GENOMIC DNA]</scope>
    <source>
        <strain evidence="8 9">KACC 23028</strain>
    </source>
</reference>
<dbReference type="InterPro" id="IPR012933">
    <property type="entry name" value="HicA_mRNA_interferase"/>
</dbReference>
<dbReference type="Pfam" id="PF07927">
    <property type="entry name" value="HicA_toxin"/>
    <property type="match status" value="1"/>
</dbReference>
<evidence type="ECO:0000256" key="1">
    <source>
        <dbReference type="ARBA" id="ARBA00006620"/>
    </source>
</evidence>
<dbReference type="InterPro" id="IPR038570">
    <property type="entry name" value="HicA_sf"/>
</dbReference>
<keyword evidence="4" id="KW-0255">Endonuclease</keyword>
<organism evidence="8 9">
    <name type="scientific">Lacticaseibacillus pabuli</name>
    <dbReference type="NCBI Taxonomy" id="3025672"/>
    <lineage>
        <taxon>Bacteria</taxon>
        <taxon>Bacillati</taxon>
        <taxon>Bacillota</taxon>
        <taxon>Bacilli</taxon>
        <taxon>Lactobacillales</taxon>
        <taxon>Lactobacillaceae</taxon>
        <taxon>Lacticaseibacillus</taxon>
    </lineage>
</organism>
<evidence type="ECO:0000313" key="9">
    <source>
        <dbReference type="Proteomes" id="UP001220377"/>
    </source>
</evidence>
<evidence type="ECO:0000256" key="3">
    <source>
        <dbReference type="ARBA" id="ARBA00022722"/>
    </source>
</evidence>
<dbReference type="Proteomes" id="UP001220377">
    <property type="component" value="Chromosome"/>
</dbReference>